<evidence type="ECO:0000259" key="8">
    <source>
        <dbReference type="Pfam" id="PF02687"/>
    </source>
</evidence>
<keyword evidence="3 7" id="KW-0812">Transmembrane</keyword>
<proteinExistence type="inferred from homology"/>
<dbReference type="Proteomes" id="UP001139125">
    <property type="component" value="Unassembled WGS sequence"/>
</dbReference>
<keyword evidence="4 7" id="KW-1133">Transmembrane helix</keyword>
<comment type="similarity">
    <text evidence="6">Belongs to the ABC-4 integral membrane protein family.</text>
</comment>
<evidence type="ECO:0000256" key="1">
    <source>
        <dbReference type="ARBA" id="ARBA00004651"/>
    </source>
</evidence>
<dbReference type="InterPro" id="IPR025857">
    <property type="entry name" value="MacB_PCD"/>
</dbReference>
<feature type="transmembrane region" description="Helical" evidence="7">
    <location>
        <begin position="368"/>
        <end position="392"/>
    </location>
</feature>
<evidence type="ECO:0000256" key="4">
    <source>
        <dbReference type="ARBA" id="ARBA00022989"/>
    </source>
</evidence>
<sequence length="409" mass="45424">MRIVNSFAEGFRIALRALKINKIRSTLTALCIIIGITMVTIVDAVTTGMDISFEKSMAMMGQNVVYVQKWPWGMGGEYKWWEYRNRKEMKLEYVDQIREYSRYANTVTASTNRNTSIRYQEKSAEGVGLSGTTANYLEIQGLNISQGRMFVEQEVRSGSNVAVIGHTLMESLFEFETPLGKQIRVGGQKFTVVGVLEKQGKFLGLEDTDNRIIIPISAYGQIYGLRYGLQIGVQFPNQEAFKEGEYELEGIMRRIRQLDATEDNDFALNKPEAFKQQLEGMKAGIYTVGFILSGLSLLIGGIGVMNIMFVSVRERTKEIGIRKAVGAKAWEILTQFLLEAIAICLLGGIIGVALAGGLTVLINQAFVAVMNVSVVILAFSICTMVGVIFGFIPAYRAAKSDPIESLRFE</sequence>
<feature type="transmembrane region" description="Helical" evidence="7">
    <location>
        <begin position="285"/>
        <end position="312"/>
    </location>
</feature>
<name>A0A9X2RFX1_9BACT</name>
<dbReference type="GO" id="GO:0005886">
    <property type="term" value="C:plasma membrane"/>
    <property type="evidence" value="ECO:0007669"/>
    <property type="project" value="UniProtKB-SubCell"/>
</dbReference>
<evidence type="ECO:0000313" key="10">
    <source>
        <dbReference type="EMBL" id="MCP9292916.1"/>
    </source>
</evidence>
<accession>A0A9X2RFX1</accession>
<dbReference type="RefSeq" id="WP_255135814.1">
    <property type="nucleotide sequence ID" value="NZ_JANDBC010000003.1"/>
</dbReference>
<evidence type="ECO:0000256" key="5">
    <source>
        <dbReference type="ARBA" id="ARBA00023136"/>
    </source>
</evidence>
<reference evidence="10" key="1">
    <citation type="submission" date="2022-06" db="EMBL/GenBank/DDBJ databases">
        <title>Gracilimonas sp. CAU 1638 isolated from sea sediment.</title>
        <authorList>
            <person name="Kim W."/>
        </authorList>
    </citation>
    <scope>NUCLEOTIDE SEQUENCE</scope>
    <source>
        <strain evidence="10">CAU 1638</strain>
    </source>
</reference>
<feature type="transmembrane region" description="Helical" evidence="7">
    <location>
        <begin position="333"/>
        <end position="362"/>
    </location>
</feature>
<feature type="domain" description="MacB-like periplasmic core" evidence="9">
    <location>
        <begin position="25"/>
        <end position="240"/>
    </location>
</feature>
<comment type="subcellular location">
    <subcellularLocation>
        <location evidence="1">Cell membrane</location>
        <topology evidence="1">Multi-pass membrane protein</topology>
    </subcellularLocation>
</comment>
<organism evidence="10 11">
    <name type="scientific">Gracilimonas sediminicola</name>
    <dbReference type="NCBI Taxonomy" id="2952158"/>
    <lineage>
        <taxon>Bacteria</taxon>
        <taxon>Pseudomonadati</taxon>
        <taxon>Balneolota</taxon>
        <taxon>Balneolia</taxon>
        <taxon>Balneolales</taxon>
        <taxon>Balneolaceae</taxon>
        <taxon>Gracilimonas</taxon>
    </lineage>
</organism>
<keyword evidence="5 7" id="KW-0472">Membrane</keyword>
<dbReference type="Pfam" id="PF12704">
    <property type="entry name" value="MacB_PCD"/>
    <property type="match status" value="1"/>
</dbReference>
<keyword evidence="2" id="KW-1003">Cell membrane</keyword>
<gene>
    <name evidence="10" type="ORF">NM125_15100</name>
</gene>
<dbReference type="GO" id="GO:0022857">
    <property type="term" value="F:transmembrane transporter activity"/>
    <property type="evidence" value="ECO:0007669"/>
    <property type="project" value="TreeGrafter"/>
</dbReference>
<evidence type="ECO:0000313" key="11">
    <source>
        <dbReference type="Proteomes" id="UP001139125"/>
    </source>
</evidence>
<dbReference type="InterPro" id="IPR050250">
    <property type="entry name" value="Macrolide_Exporter_MacB"/>
</dbReference>
<dbReference type="PANTHER" id="PTHR30572:SF4">
    <property type="entry name" value="ABC TRANSPORTER PERMEASE YTRF"/>
    <property type="match status" value="1"/>
</dbReference>
<comment type="caution">
    <text evidence="10">The sequence shown here is derived from an EMBL/GenBank/DDBJ whole genome shotgun (WGS) entry which is preliminary data.</text>
</comment>
<feature type="domain" description="ABC3 transporter permease C-terminal" evidence="8">
    <location>
        <begin position="291"/>
        <end position="402"/>
    </location>
</feature>
<dbReference type="AlphaFoldDB" id="A0A9X2RFX1"/>
<dbReference type="Pfam" id="PF02687">
    <property type="entry name" value="FtsX"/>
    <property type="match status" value="1"/>
</dbReference>
<dbReference type="PANTHER" id="PTHR30572">
    <property type="entry name" value="MEMBRANE COMPONENT OF TRANSPORTER-RELATED"/>
    <property type="match status" value="1"/>
</dbReference>
<evidence type="ECO:0000256" key="7">
    <source>
        <dbReference type="SAM" id="Phobius"/>
    </source>
</evidence>
<evidence type="ECO:0000256" key="2">
    <source>
        <dbReference type="ARBA" id="ARBA00022475"/>
    </source>
</evidence>
<evidence type="ECO:0000256" key="3">
    <source>
        <dbReference type="ARBA" id="ARBA00022692"/>
    </source>
</evidence>
<evidence type="ECO:0000256" key="6">
    <source>
        <dbReference type="ARBA" id="ARBA00038076"/>
    </source>
</evidence>
<protein>
    <submittedName>
        <fullName evidence="10">ABC transporter permease</fullName>
    </submittedName>
</protein>
<evidence type="ECO:0000259" key="9">
    <source>
        <dbReference type="Pfam" id="PF12704"/>
    </source>
</evidence>
<dbReference type="EMBL" id="JANDBC010000003">
    <property type="protein sequence ID" value="MCP9292916.1"/>
    <property type="molecule type" value="Genomic_DNA"/>
</dbReference>
<dbReference type="InterPro" id="IPR003838">
    <property type="entry name" value="ABC3_permease_C"/>
</dbReference>
<keyword evidence="11" id="KW-1185">Reference proteome</keyword>